<organism evidence="8 9">
    <name type="scientific">Thermogemmata fonticola</name>
    <dbReference type="NCBI Taxonomy" id="2755323"/>
    <lineage>
        <taxon>Bacteria</taxon>
        <taxon>Pseudomonadati</taxon>
        <taxon>Planctomycetota</taxon>
        <taxon>Planctomycetia</taxon>
        <taxon>Gemmatales</taxon>
        <taxon>Gemmataceae</taxon>
        <taxon>Thermogemmata</taxon>
    </lineage>
</organism>
<evidence type="ECO:0000256" key="1">
    <source>
        <dbReference type="ARBA" id="ARBA00004429"/>
    </source>
</evidence>
<keyword evidence="6" id="KW-0406">Ion transport</keyword>
<dbReference type="EMBL" id="JACEFB010000007">
    <property type="protein sequence ID" value="MBA2226724.1"/>
    <property type="molecule type" value="Genomic_DNA"/>
</dbReference>
<proteinExistence type="inferred from homology"/>
<dbReference type="Pfam" id="PF06965">
    <property type="entry name" value="Na_H_antiport_1"/>
    <property type="match status" value="1"/>
</dbReference>
<dbReference type="InterPro" id="IPR023171">
    <property type="entry name" value="Na/H_antiporter_dom_sf"/>
</dbReference>
<evidence type="ECO:0000256" key="5">
    <source>
        <dbReference type="ARBA" id="ARBA00023136"/>
    </source>
</evidence>
<dbReference type="RefSeq" id="WP_194538166.1">
    <property type="nucleotide sequence ID" value="NZ_JACEFB010000007.1"/>
</dbReference>
<dbReference type="PANTHER" id="PTHR30341">
    <property type="entry name" value="SODIUM ION/PROTON ANTIPORTER NHAA-RELATED"/>
    <property type="match status" value="1"/>
</dbReference>
<dbReference type="GO" id="GO:0015385">
    <property type="term" value="F:sodium:proton antiporter activity"/>
    <property type="evidence" value="ECO:0007669"/>
    <property type="project" value="UniProtKB-UniRule"/>
</dbReference>
<comment type="catalytic activity">
    <reaction evidence="6">
        <text>Na(+)(in) + 2 H(+)(out) = Na(+)(out) + 2 H(+)(in)</text>
        <dbReference type="Rhea" id="RHEA:29251"/>
        <dbReference type="ChEBI" id="CHEBI:15378"/>
        <dbReference type="ChEBI" id="CHEBI:29101"/>
    </reaction>
</comment>
<evidence type="ECO:0000313" key="9">
    <source>
        <dbReference type="Proteomes" id="UP000542342"/>
    </source>
</evidence>
<keyword evidence="9" id="KW-1185">Reference proteome</keyword>
<comment type="similarity">
    <text evidence="6">Belongs to the NhaA Na(+)/H(+) (TC 2.A.33) antiporter family.</text>
</comment>
<feature type="region of interest" description="Disordered" evidence="7">
    <location>
        <begin position="455"/>
        <end position="514"/>
    </location>
</feature>
<dbReference type="GO" id="GO:0005886">
    <property type="term" value="C:plasma membrane"/>
    <property type="evidence" value="ECO:0007669"/>
    <property type="project" value="UniProtKB-SubCell"/>
</dbReference>
<comment type="function">
    <text evidence="6">Na(+)/H(+) antiporter that extrudes sodium in exchange for external protons.</text>
</comment>
<feature type="transmembrane region" description="Helical" evidence="6">
    <location>
        <begin position="78"/>
        <end position="98"/>
    </location>
</feature>
<comment type="caution">
    <text evidence="8">The sequence shown here is derived from an EMBL/GenBank/DDBJ whole genome shotgun (WGS) entry which is preliminary data.</text>
</comment>
<name>A0A7V8VET4_9BACT</name>
<dbReference type="NCBIfam" id="TIGR00773">
    <property type="entry name" value="NhaA"/>
    <property type="match status" value="1"/>
</dbReference>
<feature type="transmembrane region" description="Helical" evidence="6">
    <location>
        <begin position="340"/>
        <end position="360"/>
    </location>
</feature>
<feature type="transmembrane region" description="Helical" evidence="6">
    <location>
        <begin position="146"/>
        <end position="165"/>
    </location>
</feature>
<keyword evidence="6" id="KW-0813">Transport</keyword>
<feature type="compositionally biased region" description="Low complexity" evidence="7">
    <location>
        <begin position="457"/>
        <end position="494"/>
    </location>
</feature>
<dbReference type="HAMAP" id="MF_01844">
    <property type="entry name" value="NhaA"/>
    <property type="match status" value="1"/>
</dbReference>
<keyword evidence="5 6" id="KW-0472">Membrane</keyword>
<feature type="transmembrane region" description="Helical" evidence="6">
    <location>
        <begin position="314"/>
        <end position="334"/>
    </location>
</feature>
<evidence type="ECO:0000313" key="8">
    <source>
        <dbReference type="EMBL" id="MBA2226724.1"/>
    </source>
</evidence>
<feature type="transmembrane region" description="Helical" evidence="6">
    <location>
        <begin position="415"/>
        <end position="436"/>
    </location>
</feature>
<feature type="transmembrane region" description="Helical" evidence="6">
    <location>
        <begin position="36"/>
        <end position="58"/>
    </location>
</feature>
<feature type="transmembrane region" description="Helical" evidence="6">
    <location>
        <begin position="119"/>
        <end position="140"/>
    </location>
</feature>
<evidence type="ECO:0000256" key="7">
    <source>
        <dbReference type="SAM" id="MobiDB-lite"/>
    </source>
</evidence>
<dbReference type="AlphaFoldDB" id="A0A7V8VET4"/>
<evidence type="ECO:0000256" key="4">
    <source>
        <dbReference type="ARBA" id="ARBA00022989"/>
    </source>
</evidence>
<comment type="subcellular location">
    <subcellularLocation>
        <location evidence="1">Cell inner membrane</location>
        <topology evidence="1">Multi-pass membrane protein</topology>
    </subcellularLocation>
    <subcellularLocation>
        <location evidence="6">Cell membrane</location>
        <topology evidence="6">Multi-pass membrane protein</topology>
    </subcellularLocation>
</comment>
<keyword evidence="2 6" id="KW-1003">Cell membrane</keyword>
<sequence length="514" mass="53886">MAKVIASAHPALPKPPVRKIARPLLHFLQIESASGVVLLVCTVIALTLANLEAVQQWYHDLWHTYVGVEIGSWKLGGGLGHFFINDVLMTIFFFVVGLEIKRELVAGELRDPKKAALPVAAALGGMVVPAAIYMALQWGQPGFRGWGIPMATDIAFVVGVMTLLGHRIPFGLKILLLSLAIVDDIGAVIVIAIFYTDDLNLLMLALAGGGFALTYTLNRLGVRAVPTYVVVGAFIWLAFYKSGVHPTIAGVLLGLLTPASAWVGDATLREVLQDALVRAPGPGPERYSVLRDVSFTARECISPLERLELALHPWVGFVIMPLFALANAGVHIEWDEITDPIALAVALGLLLGKPIGIFLFSYGAVQAGLARLPQGVNWKVLLGGGSLAGIGFTMSLFVAGLAFGDDPHRLASGKIGTLTGSLLSVLAGTTLLLVFLPYRDKPLLGLGESPGNANSLDNGSSAASSNHNASAAAHSSNNNSSAAVSPVDAASASGTISPPDDPPAGSESNSSRSR</sequence>
<dbReference type="InterPro" id="IPR004670">
    <property type="entry name" value="NhaA"/>
</dbReference>
<evidence type="ECO:0000256" key="2">
    <source>
        <dbReference type="ARBA" id="ARBA00022475"/>
    </source>
</evidence>
<evidence type="ECO:0000256" key="3">
    <source>
        <dbReference type="ARBA" id="ARBA00022692"/>
    </source>
</evidence>
<keyword evidence="6" id="KW-0050">Antiport</keyword>
<keyword evidence="3 6" id="KW-0812">Transmembrane</keyword>
<dbReference type="GO" id="GO:0006885">
    <property type="term" value="P:regulation of pH"/>
    <property type="evidence" value="ECO:0007669"/>
    <property type="project" value="UniProtKB-UniRule"/>
</dbReference>
<feature type="transmembrane region" description="Helical" evidence="6">
    <location>
        <begin position="201"/>
        <end position="218"/>
    </location>
</feature>
<accession>A0A7V8VET4</accession>
<protein>
    <recommendedName>
        <fullName evidence="6">Na(+)/H(+) antiporter NhaA</fullName>
    </recommendedName>
    <alternativeName>
        <fullName evidence="6">Sodium/proton antiporter NhaA</fullName>
    </alternativeName>
</protein>
<keyword evidence="6" id="KW-0915">Sodium</keyword>
<feature type="transmembrane region" description="Helical" evidence="6">
    <location>
        <begin position="174"/>
        <end position="195"/>
    </location>
</feature>
<evidence type="ECO:0000256" key="6">
    <source>
        <dbReference type="HAMAP-Rule" id="MF_01844"/>
    </source>
</evidence>
<keyword evidence="4 6" id="KW-1133">Transmembrane helix</keyword>
<gene>
    <name evidence="6 8" type="primary">nhaA</name>
    <name evidence="8" type="ORF">H0921_11190</name>
</gene>
<feature type="transmembrane region" description="Helical" evidence="6">
    <location>
        <begin position="380"/>
        <end position="403"/>
    </location>
</feature>
<reference evidence="8 9" key="1">
    <citation type="submission" date="2020-07" db="EMBL/GenBank/DDBJ databases">
        <title>Thermogemmata thermophila gen. nov., sp. nov., a novel moderate thermophilic planctomycete from a Kamchatka hot spring.</title>
        <authorList>
            <person name="Elcheninov A.G."/>
            <person name="Podosokorskaya O.A."/>
            <person name="Kovaleva O.L."/>
            <person name="Novikov A."/>
            <person name="Bonch-Osmolovskaya E.A."/>
            <person name="Toshchakov S.V."/>
            <person name="Kublanov I.V."/>
        </authorList>
    </citation>
    <scope>NUCLEOTIDE SEQUENCE [LARGE SCALE GENOMIC DNA]</scope>
    <source>
        <strain evidence="8 9">2918</strain>
    </source>
</reference>
<feature type="transmembrane region" description="Helical" evidence="6">
    <location>
        <begin position="225"/>
        <end position="242"/>
    </location>
</feature>
<dbReference type="PANTHER" id="PTHR30341:SF0">
    <property type="entry name" value="NA(+)_H(+) ANTIPORTER NHAA"/>
    <property type="match status" value="1"/>
</dbReference>
<keyword evidence="6" id="KW-0739">Sodium transport</keyword>
<dbReference type="Gene3D" id="1.20.1530.10">
    <property type="entry name" value="Na+/H+ antiporter like domain"/>
    <property type="match status" value="1"/>
</dbReference>
<dbReference type="Proteomes" id="UP000542342">
    <property type="component" value="Unassembled WGS sequence"/>
</dbReference>